<sequence length="78" mass="9096">MVNHISFTSLCFSYGILMSGRTRKRTRWFFIKKTIASTSAPKISDSEHGKLMEKMRMITGSMTERRPQDNHVSHMMEI</sequence>
<dbReference type="Proteomes" id="UP000202419">
    <property type="component" value="Segment"/>
</dbReference>
<name>A7IVU0_PBCVN</name>
<reference evidence="1 2" key="1">
    <citation type="journal article" date="2007" name="Virology">
        <title>Sequence and annotation of the 369-kb NY-2A and the 345-kb AR158 viruses that infect Chlorella NC64A.</title>
        <authorList>
            <person name="Fitzgerald L.A."/>
            <person name="Graves M.V."/>
            <person name="Li X."/>
            <person name="Feldblyum T."/>
            <person name="Nierman W.C."/>
            <person name="Van Etten J.L."/>
        </authorList>
    </citation>
    <scope>NUCLEOTIDE SEQUENCE [LARGE SCALE GENOMIC DNA]</scope>
    <source>
        <strain evidence="1 2">NY-2A</strain>
    </source>
</reference>
<evidence type="ECO:0000313" key="1">
    <source>
        <dbReference type="EMBL" id="ABT14464.1"/>
    </source>
</evidence>
<organismHost>
    <name type="scientific">Chlorella</name>
    <dbReference type="NCBI Taxonomy" id="3071"/>
</organismHost>
<organism evidence="1 2">
    <name type="scientific">Paramecium bursaria Chlorella virus NY2A</name>
    <name type="common">PBCV-NY2A</name>
    <dbReference type="NCBI Taxonomy" id="46021"/>
    <lineage>
        <taxon>Viruses</taxon>
        <taxon>Varidnaviria</taxon>
        <taxon>Bamfordvirae</taxon>
        <taxon>Nucleocytoviricota</taxon>
        <taxon>Megaviricetes</taxon>
        <taxon>Algavirales</taxon>
        <taxon>Phycodnaviridae</taxon>
        <taxon>Chlorovirus</taxon>
        <taxon>Chlorovirus americanus</taxon>
    </lineage>
</organism>
<dbReference type="EMBL" id="DQ491002">
    <property type="protein sequence ID" value="ABT14464.1"/>
    <property type="molecule type" value="Genomic_DNA"/>
</dbReference>
<dbReference type="KEGG" id="vg:5659218"/>
<proteinExistence type="predicted"/>
<dbReference type="GeneID" id="5659218"/>
<gene>
    <name evidence="1" type="primary">b065R</name>
    <name evidence="1" type="ORF">NY2A_b065R</name>
</gene>
<dbReference type="RefSeq" id="YP_001497261.1">
    <property type="nucleotide sequence ID" value="NC_009898.1"/>
</dbReference>
<evidence type="ECO:0000313" key="2">
    <source>
        <dbReference type="Proteomes" id="UP000202419"/>
    </source>
</evidence>
<accession>A7IVU0</accession>
<keyword evidence="2" id="KW-1185">Reference proteome</keyword>
<protein>
    <submittedName>
        <fullName evidence="1">Uncharacterized protein b065R</fullName>
    </submittedName>
</protein>